<reference evidence="2" key="1">
    <citation type="journal article" date="2012" name="Mol. Plant Microbe Interact.">
        <title>Rhizobial plasmids that cause impaired symbiotic nitrogen fixation and enhanced host invasion.</title>
        <authorList>
            <person name="Crook M.B."/>
            <person name="Lindsay D.P."/>
            <person name="Biggs M.B."/>
            <person name="Bentley J.S."/>
            <person name="Price J.C."/>
            <person name="Clement S.C."/>
            <person name="Clement M.J."/>
            <person name="Long S.R."/>
            <person name="Griffitts J.S."/>
        </authorList>
    </citation>
    <scope>NUCLEOTIDE SEQUENCE</scope>
    <source>
        <strain evidence="2">C017</strain>
        <plasmid evidence="2">pHRC017</plasmid>
    </source>
</reference>
<geneLocation type="plasmid" evidence="2">
    <name>pHRC017</name>
</geneLocation>
<proteinExistence type="predicted"/>
<accession>I2E1Q1</accession>
<gene>
    <name evidence="2" type="ORF">pHRC017_0296</name>
</gene>
<dbReference type="AlphaFoldDB" id="I2E1Q1"/>
<feature type="region of interest" description="Disordered" evidence="1">
    <location>
        <begin position="23"/>
        <end position="50"/>
    </location>
</feature>
<dbReference type="EMBL" id="JQ665880">
    <property type="protein sequence ID" value="AFJ91419.1"/>
    <property type="molecule type" value="Genomic_DNA"/>
</dbReference>
<evidence type="ECO:0000256" key="1">
    <source>
        <dbReference type="SAM" id="MobiDB-lite"/>
    </source>
</evidence>
<protein>
    <submittedName>
        <fullName evidence="2">IS4 family transposase</fullName>
    </submittedName>
</protein>
<organism evidence="2">
    <name type="scientific">Rhizobium meliloti</name>
    <name type="common">Ensifer meliloti</name>
    <name type="synonym">Sinorhizobium meliloti</name>
    <dbReference type="NCBI Taxonomy" id="382"/>
    <lineage>
        <taxon>Bacteria</taxon>
        <taxon>Pseudomonadati</taxon>
        <taxon>Pseudomonadota</taxon>
        <taxon>Alphaproteobacteria</taxon>
        <taxon>Hyphomicrobiales</taxon>
        <taxon>Rhizobiaceae</taxon>
        <taxon>Sinorhizobium/Ensifer group</taxon>
        <taxon>Sinorhizobium</taxon>
    </lineage>
</organism>
<name>I2E1Q1_RHIML</name>
<keyword evidence="2" id="KW-0614">Plasmid</keyword>
<sequence length="50" mass="5523">MIGPKLKARHFDNKKTEAKIGVRVRPKSDPCNSAHAHALNPSAAVNRPHR</sequence>
<evidence type="ECO:0000313" key="2">
    <source>
        <dbReference type="EMBL" id="AFJ91419.1"/>
    </source>
</evidence>